<keyword evidence="4 7" id="KW-0378">Hydrolase</keyword>
<evidence type="ECO:0000256" key="5">
    <source>
        <dbReference type="ARBA" id="ARBA00022825"/>
    </source>
</evidence>
<dbReference type="PROSITE" id="PS51892">
    <property type="entry name" value="SUBTILASE"/>
    <property type="match status" value="1"/>
</dbReference>
<evidence type="ECO:0000256" key="8">
    <source>
        <dbReference type="SAM" id="MobiDB-lite"/>
    </source>
</evidence>
<feature type="active site" description="Charge relay system" evidence="7">
    <location>
        <position position="300"/>
    </location>
</feature>
<evidence type="ECO:0000313" key="11">
    <source>
        <dbReference type="EMBL" id="GAA5143928.1"/>
    </source>
</evidence>
<dbReference type="Proteomes" id="UP001499852">
    <property type="component" value="Unassembled WGS sequence"/>
</dbReference>
<dbReference type="SUPFAM" id="SSF49785">
    <property type="entry name" value="Galactose-binding domain-like"/>
    <property type="match status" value="1"/>
</dbReference>
<keyword evidence="3" id="KW-0732">Signal</keyword>
<keyword evidence="12" id="KW-1185">Reference proteome</keyword>
<dbReference type="InterPro" id="IPR036852">
    <property type="entry name" value="Peptidase_S8/S53_dom_sf"/>
</dbReference>
<dbReference type="Pfam" id="PF05345">
    <property type="entry name" value="He_PIG"/>
    <property type="match status" value="1"/>
</dbReference>
<evidence type="ECO:0000259" key="10">
    <source>
        <dbReference type="PROSITE" id="PS51829"/>
    </source>
</evidence>
<comment type="similarity">
    <text evidence="1">Belongs to the peptidase S8 family. Furin subfamily.</text>
</comment>
<dbReference type="Pfam" id="PF00082">
    <property type="entry name" value="Peptidase_S8"/>
    <property type="match status" value="1"/>
</dbReference>
<dbReference type="InterPro" id="IPR023827">
    <property type="entry name" value="Peptidase_S8_Asp-AS"/>
</dbReference>
<name>A0ABP9PF15_9BACT</name>
<organism evidence="11 12">
    <name type="scientific">Prosthecobacter algae</name>
    <dbReference type="NCBI Taxonomy" id="1144682"/>
    <lineage>
        <taxon>Bacteria</taxon>
        <taxon>Pseudomonadati</taxon>
        <taxon>Verrucomicrobiota</taxon>
        <taxon>Verrucomicrobiia</taxon>
        <taxon>Verrucomicrobiales</taxon>
        <taxon>Verrucomicrobiaceae</taxon>
        <taxon>Prosthecobacter</taxon>
    </lineage>
</organism>
<sequence length="1382" mass="146840">MVRLPYLFRYLLALLLLLGAMSAGLWFGLSLISTLDPEVAVESPAHAEEPTAPALPKAPMQAESPLVQKTTPPMPNPRLAAQKLREEEGQKARQRAGQDLRAGRSFAMNEHGRTTRFRLALDEIYDATAPVPERLRKIAPQADAGQLLSYAQNEAERLGRWPGLVIYPENGPVDAAHRRVLTEQVLLKAADVEAAEKLAASQGLKITQHPEYAPQHLIAEAADPVAAVDAIAALDAGLPAVEPVLMRQRVRRVLLDDPYLRDQWHLKNTGQSGGKAGVDIGTESVWDRFQGQGVRIAIVDDGLQLTHPDLAPNVDPAPNHYDWNDADQDPNPGSDEDSHGTAVGGLAAARGNNNLGVSGVAPQATLVGFRLISGLVTDVTEAEAATRGAGFIQIKNNSWGLGGSASDLFPTGSLMAEAMAYAATTGRDGRGTISVWSAGNGRHVGMQGNKDPYGNNMHAITVGAVTHQGALTYYSETGSHLCVVAPSAETQGKGGIVTTDLVGVAGYNEGSLKNLSEVNYTNDFRGTSASTPIVAGVVALMLEANPYLNWRDVKEILLRSSTQIFPKDKGWLQRPNRDVWEQGFAPIKHHQSYGGGLIHAPSAVAMAQAWPGLGAMTSVTRTAVPEVEIEGQSIIPMGGTTIIVPLPEETQTKVKSTRLNLDFSNAAPLRVENVTVKLSATHTRRGDLTLKLISPSGSISTLASYTKLDTGADYTEWTFSSVRHWGESSRGIWSVVASEPEDSVDGQLGSVTVTLHGIAYPGIRLTTTPNSQIVAEGSELALTGATTTYGKTEQQWLKAGKPVSGSSSGTLALNPVQLSHAGLYSYTAENLTTQIEVPIALGVVRRSLVPQHLLPGRTATFKVAAAGPLLRYQWFIGSLALRDDGRITGSRSPTLTVRRVQTTDEEDYYCRVSMGDAPPLDTLRGRLSIMIPPTLEDFVPPAPGIVSAYLDLPFLADNGATTYRATGLPPGVKLDARHGRLIGRPTLPGTYRITLTASNAAGSSPPLSFDWVVESLPTGLVGTYRGLVEPNDLYNNGYGGSLLVTVGKTGTFTGTLTRGKLRTAFKGALDTYPGETFATVNLSLPRPAPAPPLEFTFTVDSGRLDGSLGHVDEEYASLWAQREWTALPAELASLPGTYNLPLLTQQTSLTYPLGSGYLAVTLTDRGRLTYTGRLADGTGLTGSGIGTGAGLLPVHHLLYAGTGSVQGSLALVEGAPRFEALLDWIKSPQPPGTRNHGNGFPRHGLSGQGTRYTPPVAGNLVLDLPLTALNAQLDFSQGGLFTSFTQYFTLAAGHLAQFPAGEFNPHQIKMTLNAKTGLITGTGTKLDIDPLNPALNRQRPGSFSGLIIPYLGAAEGHFLLPGSSTPGSPIYSGRLVLRAAAN</sequence>
<dbReference type="PANTHER" id="PTHR42884:SF14">
    <property type="entry name" value="NEUROENDOCRINE CONVERTASE 1"/>
    <property type="match status" value="1"/>
</dbReference>
<dbReference type="InterPro" id="IPR015500">
    <property type="entry name" value="Peptidase_S8_subtilisin-rel"/>
</dbReference>
<dbReference type="InterPro" id="IPR015919">
    <property type="entry name" value="Cadherin-like_sf"/>
</dbReference>
<dbReference type="InterPro" id="IPR008979">
    <property type="entry name" value="Galactose-bd-like_sf"/>
</dbReference>
<evidence type="ECO:0000256" key="1">
    <source>
        <dbReference type="ARBA" id="ARBA00005325"/>
    </source>
</evidence>
<dbReference type="SUPFAM" id="SSF52743">
    <property type="entry name" value="Subtilisin-like"/>
    <property type="match status" value="1"/>
</dbReference>
<keyword evidence="6" id="KW-0106">Calcium</keyword>
<dbReference type="SMART" id="SM00409">
    <property type="entry name" value="IG"/>
    <property type="match status" value="2"/>
</dbReference>
<feature type="active site" description="Charge relay system" evidence="7">
    <location>
        <position position="528"/>
    </location>
</feature>
<dbReference type="EMBL" id="BAABIA010000006">
    <property type="protein sequence ID" value="GAA5143928.1"/>
    <property type="molecule type" value="Genomic_DNA"/>
</dbReference>
<dbReference type="PROSITE" id="PS00136">
    <property type="entry name" value="SUBTILASE_ASP"/>
    <property type="match status" value="1"/>
</dbReference>
<proteinExistence type="inferred from homology"/>
<dbReference type="SUPFAM" id="SSF49313">
    <property type="entry name" value="Cadherin-like"/>
    <property type="match status" value="1"/>
</dbReference>
<dbReference type="PROSITE" id="PS00137">
    <property type="entry name" value="SUBTILASE_HIS"/>
    <property type="match status" value="1"/>
</dbReference>
<feature type="region of interest" description="Disordered" evidence="8">
    <location>
        <begin position="308"/>
        <end position="346"/>
    </location>
</feature>
<evidence type="ECO:0000256" key="6">
    <source>
        <dbReference type="ARBA" id="ARBA00022837"/>
    </source>
</evidence>
<dbReference type="InterPro" id="IPR036179">
    <property type="entry name" value="Ig-like_dom_sf"/>
</dbReference>
<dbReference type="InterPro" id="IPR007110">
    <property type="entry name" value="Ig-like_dom"/>
</dbReference>
<dbReference type="InterPro" id="IPR034182">
    <property type="entry name" value="Kexin/furin"/>
</dbReference>
<dbReference type="PRINTS" id="PR00723">
    <property type="entry name" value="SUBTILISIN"/>
</dbReference>
<dbReference type="Gene3D" id="3.40.50.200">
    <property type="entry name" value="Peptidase S8/S53 domain"/>
    <property type="match status" value="1"/>
</dbReference>
<evidence type="ECO:0000259" key="9">
    <source>
        <dbReference type="PROSITE" id="PS50835"/>
    </source>
</evidence>
<dbReference type="Pfam" id="PF01483">
    <property type="entry name" value="P_proprotein"/>
    <property type="match status" value="1"/>
</dbReference>
<dbReference type="SUPFAM" id="SSF48726">
    <property type="entry name" value="Immunoglobulin"/>
    <property type="match status" value="2"/>
</dbReference>
<feature type="domain" description="Ig-like" evidence="9">
    <location>
        <begin position="838"/>
        <end position="928"/>
    </location>
</feature>
<dbReference type="RefSeq" id="WP_345737480.1">
    <property type="nucleotide sequence ID" value="NZ_BAABIA010000006.1"/>
</dbReference>
<dbReference type="InterPro" id="IPR023828">
    <property type="entry name" value="Peptidase_S8_Ser-AS"/>
</dbReference>
<protein>
    <submittedName>
        <fullName evidence="11">Uncharacterized protein</fullName>
    </submittedName>
</protein>
<feature type="domain" description="P/Homo B" evidence="10">
    <location>
        <begin position="623"/>
        <end position="761"/>
    </location>
</feature>
<reference evidence="12" key="1">
    <citation type="journal article" date="2019" name="Int. J. Syst. Evol. Microbiol.">
        <title>The Global Catalogue of Microorganisms (GCM) 10K type strain sequencing project: providing services to taxonomists for standard genome sequencing and annotation.</title>
        <authorList>
            <consortium name="The Broad Institute Genomics Platform"/>
            <consortium name="The Broad Institute Genome Sequencing Center for Infectious Disease"/>
            <person name="Wu L."/>
            <person name="Ma J."/>
        </authorList>
    </citation>
    <scope>NUCLEOTIDE SEQUENCE [LARGE SCALE GENOMIC DNA]</scope>
    <source>
        <strain evidence="12">JCM 18053</strain>
    </source>
</reference>
<dbReference type="InterPro" id="IPR002884">
    <property type="entry name" value="P_dom"/>
</dbReference>
<feature type="region of interest" description="Disordered" evidence="8">
    <location>
        <begin position="43"/>
        <end position="77"/>
    </location>
</feature>
<dbReference type="PROSITE" id="PS00138">
    <property type="entry name" value="SUBTILASE_SER"/>
    <property type="match status" value="1"/>
</dbReference>
<evidence type="ECO:0000256" key="7">
    <source>
        <dbReference type="PROSITE-ProRule" id="PRU01240"/>
    </source>
</evidence>
<dbReference type="InterPro" id="IPR003599">
    <property type="entry name" value="Ig_sub"/>
</dbReference>
<accession>A0ABP9PF15</accession>
<dbReference type="Gene3D" id="2.60.120.260">
    <property type="entry name" value="Galactose-binding domain-like"/>
    <property type="match status" value="1"/>
</dbReference>
<dbReference type="Gene3D" id="2.60.40.10">
    <property type="entry name" value="Immunoglobulins"/>
    <property type="match status" value="3"/>
</dbReference>
<comment type="caution">
    <text evidence="11">The sequence shown here is derived from an EMBL/GenBank/DDBJ whole genome shotgun (WGS) entry which is preliminary data.</text>
</comment>
<dbReference type="PANTHER" id="PTHR42884">
    <property type="entry name" value="PROPROTEIN CONVERTASE SUBTILISIN/KEXIN-RELATED"/>
    <property type="match status" value="1"/>
</dbReference>
<keyword evidence="2 7" id="KW-0645">Protease</keyword>
<dbReference type="InterPro" id="IPR000209">
    <property type="entry name" value="Peptidase_S8/S53_dom"/>
</dbReference>
<dbReference type="InterPro" id="IPR013783">
    <property type="entry name" value="Ig-like_fold"/>
</dbReference>
<dbReference type="PROSITE" id="PS51829">
    <property type="entry name" value="P_HOMO_B"/>
    <property type="match status" value="1"/>
</dbReference>
<dbReference type="CDD" id="cd04059">
    <property type="entry name" value="Peptidases_S8_Protein_convertases_Kexins_Furin-like"/>
    <property type="match status" value="1"/>
</dbReference>
<evidence type="ECO:0000313" key="12">
    <source>
        <dbReference type="Proteomes" id="UP001499852"/>
    </source>
</evidence>
<dbReference type="PROSITE" id="PS50835">
    <property type="entry name" value="IG_LIKE"/>
    <property type="match status" value="1"/>
</dbReference>
<evidence type="ECO:0000256" key="3">
    <source>
        <dbReference type="ARBA" id="ARBA00022729"/>
    </source>
</evidence>
<evidence type="ECO:0000256" key="4">
    <source>
        <dbReference type="ARBA" id="ARBA00022801"/>
    </source>
</evidence>
<dbReference type="InterPro" id="IPR022398">
    <property type="entry name" value="Peptidase_S8_His-AS"/>
</dbReference>
<keyword evidence="5 7" id="KW-0720">Serine protease</keyword>
<feature type="active site" description="Charge relay system" evidence="7">
    <location>
        <position position="339"/>
    </location>
</feature>
<gene>
    <name evidence="11" type="ORF">GCM10023213_32940</name>
</gene>
<evidence type="ECO:0000256" key="2">
    <source>
        <dbReference type="ARBA" id="ARBA00022670"/>
    </source>
</evidence>